<evidence type="ECO:0000256" key="4">
    <source>
        <dbReference type="ARBA" id="ARBA00022692"/>
    </source>
</evidence>
<keyword evidence="4 7" id="KW-0812">Transmembrane</keyword>
<evidence type="ECO:0000256" key="1">
    <source>
        <dbReference type="ARBA" id="ARBA00004162"/>
    </source>
</evidence>
<evidence type="ECO:0000313" key="10">
    <source>
        <dbReference type="Proteomes" id="UP001526426"/>
    </source>
</evidence>
<dbReference type="InterPro" id="IPR003400">
    <property type="entry name" value="ExbD"/>
</dbReference>
<evidence type="ECO:0000256" key="6">
    <source>
        <dbReference type="ARBA" id="ARBA00023136"/>
    </source>
</evidence>
<accession>A0ABT3L7K9</accession>
<evidence type="ECO:0000256" key="2">
    <source>
        <dbReference type="ARBA" id="ARBA00005811"/>
    </source>
</evidence>
<evidence type="ECO:0000256" key="7">
    <source>
        <dbReference type="RuleBase" id="RU003879"/>
    </source>
</evidence>
<gene>
    <name evidence="9" type="ORF">K4A83_14585</name>
</gene>
<keyword evidence="5 8" id="KW-1133">Transmembrane helix</keyword>
<dbReference type="Gene3D" id="3.30.420.270">
    <property type="match status" value="1"/>
</dbReference>
<evidence type="ECO:0000256" key="8">
    <source>
        <dbReference type="SAM" id="Phobius"/>
    </source>
</evidence>
<evidence type="ECO:0000256" key="3">
    <source>
        <dbReference type="ARBA" id="ARBA00022475"/>
    </source>
</evidence>
<evidence type="ECO:0000313" key="9">
    <source>
        <dbReference type="EMBL" id="MCW6037491.1"/>
    </source>
</evidence>
<keyword evidence="3" id="KW-1003">Cell membrane</keyword>
<keyword evidence="7" id="KW-0813">Transport</keyword>
<keyword evidence="10" id="KW-1185">Reference proteome</keyword>
<proteinExistence type="inferred from homology"/>
<dbReference type="Pfam" id="PF02472">
    <property type="entry name" value="ExbD"/>
    <property type="match status" value="1"/>
</dbReference>
<dbReference type="EMBL" id="JAIHOM010000074">
    <property type="protein sequence ID" value="MCW6037491.1"/>
    <property type="molecule type" value="Genomic_DNA"/>
</dbReference>
<sequence length="139" mass="15156">MRFKQQKPTASTEVNLVPMLDVMMSVLTFFIVVSLTFTAQRVSNVELPSTTGEGGGVTAGNPTQLVIGFNRQGEIILAQTPVSEVEMLEEMRVFLENAPEGEVILKADRQLDYGQVAQLLLKMGEVGGSRVSLALDRID</sequence>
<evidence type="ECO:0000256" key="5">
    <source>
        <dbReference type="ARBA" id="ARBA00022989"/>
    </source>
</evidence>
<protein>
    <submittedName>
        <fullName evidence="9">Biopolymer transporter ExbD</fullName>
    </submittedName>
</protein>
<dbReference type="PANTHER" id="PTHR30558:SF3">
    <property type="entry name" value="BIOPOLYMER TRANSPORT PROTEIN EXBD-RELATED"/>
    <property type="match status" value="1"/>
</dbReference>
<dbReference type="PANTHER" id="PTHR30558">
    <property type="entry name" value="EXBD MEMBRANE COMPONENT OF PMF-DRIVEN MACROMOLECULE IMPORT SYSTEM"/>
    <property type="match status" value="1"/>
</dbReference>
<comment type="similarity">
    <text evidence="2 7">Belongs to the ExbD/TolR family.</text>
</comment>
<reference evidence="9 10" key="1">
    <citation type="submission" date="2021-08" db="EMBL/GenBank/DDBJ databases">
        <title>Draft genome sequence of Spirulina subsalsa with high tolerance to salinity and hype-accumulation of phycocyanin.</title>
        <authorList>
            <person name="Pei H."/>
            <person name="Jiang L."/>
        </authorList>
    </citation>
    <scope>NUCLEOTIDE SEQUENCE [LARGE SCALE GENOMIC DNA]</scope>
    <source>
        <strain evidence="9 10">FACHB-351</strain>
    </source>
</reference>
<dbReference type="Proteomes" id="UP001526426">
    <property type="component" value="Unassembled WGS sequence"/>
</dbReference>
<dbReference type="RefSeq" id="WP_265265347.1">
    <property type="nucleotide sequence ID" value="NZ_JAIHOM010000074.1"/>
</dbReference>
<organism evidence="9 10">
    <name type="scientific">Spirulina subsalsa FACHB-351</name>
    <dbReference type="NCBI Taxonomy" id="234711"/>
    <lineage>
        <taxon>Bacteria</taxon>
        <taxon>Bacillati</taxon>
        <taxon>Cyanobacteriota</taxon>
        <taxon>Cyanophyceae</taxon>
        <taxon>Spirulinales</taxon>
        <taxon>Spirulinaceae</taxon>
        <taxon>Spirulina</taxon>
    </lineage>
</organism>
<feature type="transmembrane region" description="Helical" evidence="8">
    <location>
        <begin position="20"/>
        <end position="39"/>
    </location>
</feature>
<comment type="subcellular location">
    <subcellularLocation>
        <location evidence="1">Cell membrane</location>
        <topology evidence="1">Single-pass membrane protein</topology>
    </subcellularLocation>
    <subcellularLocation>
        <location evidence="7">Cell membrane</location>
        <topology evidence="7">Single-pass type II membrane protein</topology>
    </subcellularLocation>
</comment>
<comment type="caution">
    <text evidence="9">The sequence shown here is derived from an EMBL/GenBank/DDBJ whole genome shotgun (WGS) entry which is preliminary data.</text>
</comment>
<name>A0ABT3L7K9_9CYAN</name>
<keyword evidence="7" id="KW-0653">Protein transport</keyword>
<keyword evidence="6 8" id="KW-0472">Membrane</keyword>